<sequence length="418" mass="48109">MRHPMIFDEKELFKNKKIMVEAKISKLRNRILQLKYPTMDPIFTTLDGNQLMEFIALVNTKIKFCKERIDMLKEDNQDNGSNFNVDQSQSQLNFMNNIPNHDYAIDHDNLIYQTQNPNFDPNVTHLVANNNEVILDSTSQVNVPLMKSFAIIMNLMNFVLTVASVSAVVLLLRSDTGREKQSKNASKMNENNKKIMVEVEIFKLRKRVLKLIYPTMDPIFTTLDRDQLMEFIALMNTRIEACKERIDMLKEGNQDNSSNFNVNQSQSQSNFINNISNHDYALDHDNLVYQTQNPNFDPNVTHLVANNNEAILDSTSQVNVPLDCSTTNQHGVMESKGKSAIMDSTNQIIEDGNFINWDDLAKVENWINQLQYETNLEDILSPQSQNVSQSLQILPPTRMDGFLADENNNDHQFQTFNM</sequence>
<evidence type="ECO:0000313" key="3">
    <source>
        <dbReference type="Proteomes" id="UP000289738"/>
    </source>
</evidence>
<name>A0A444YNP7_ARAHY</name>
<dbReference type="EMBL" id="SDMP01000016">
    <property type="protein sequence ID" value="RYR03522.1"/>
    <property type="molecule type" value="Genomic_DNA"/>
</dbReference>
<organism evidence="2 3">
    <name type="scientific">Arachis hypogaea</name>
    <name type="common">Peanut</name>
    <dbReference type="NCBI Taxonomy" id="3818"/>
    <lineage>
        <taxon>Eukaryota</taxon>
        <taxon>Viridiplantae</taxon>
        <taxon>Streptophyta</taxon>
        <taxon>Embryophyta</taxon>
        <taxon>Tracheophyta</taxon>
        <taxon>Spermatophyta</taxon>
        <taxon>Magnoliopsida</taxon>
        <taxon>eudicotyledons</taxon>
        <taxon>Gunneridae</taxon>
        <taxon>Pentapetalae</taxon>
        <taxon>rosids</taxon>
        <taxon>fabids</taxon>
        <taxon>Fabales</taxon>
        <taxon>Fabaceae</taxon>
        <taxon>Papilionoideae</taxon>
        <taxon>50 kb inversion clade</taxon>
        <taxon>dalbergioids sensu lato</taxon>
        <taxon>Dalbergieae</taxon>
        <taxon>Pterocarpus clade</taxon>
        <taxon>Arachis</taxon>
    </lineage>
</organism>
<keyword evidence="3" id="KW-1185">Reference proteome</keyword>
<evidence type="ECO:0000256" key="1">
    <source>
        <dbReference type="SAM" id="Phobius"/>
    </source>
</evidence>
<proteinExistence type="predicted"/>
<feature type="transmembrane region" description="Helical" evidence="1">
    <location>
        <begin position="149"/>
        <end position="172"/>
    </location>
</feature>
<evidence type="ECO:0008006" key="4">
    <source>
        <dbReference type="Google" id="ProtNLM"/>
    </source>
</evidence>
<dbReference type="AlphaFoldDB" id="A0A444YNP7"/>
<keyword evidence="1" id="KW-0472">Membrane</keyword>
<comment type="caution">
    <text evidence="2">The sequence shown here is derived from an EMBL/GenBank/DDBJ whole genome shotgun (WGS) entry which is preliminary data.</text>
</comment>
<keyword evidence="1" id="KW-0812">Transmembrane</keyword>
<keyword evidence="1" id="KW-1133">Transmembrane helix</keyword>
<dbReference type="Proteomes" id="UP000289738">
    <property type="component" value="Chromosome B06"/>
</dbReference>
<evidence type="ECO:0000313" key="2">
    <source>
        <dbReference type="EMBL" id="RYR03522.1"/>
    </source>
</evidence>
<accession>A0A444YNP7</accession>
<gene>
    <name evidence="2" type="ORF">Ahy_B06g082526</name>
</gene>
<reference evidence="2 3" key="1">
    <citation type="submission" date="2019-01" db="EMBL/GenBank/DDBJ databases">
        <title>Sequencing of cultivated peanut Arachis hypogaea provides insights into genome evolution and oil improvement.</title>
        <authorList>
            <person name="Chen X."/>
        </authorList>
    </citation>
    <scope>NUCLEOTIDE SEQUENCE [LARGE SCALE GENOMIC DNA]</scope>
    <source>
        <strain evidence="3">cv. Fuhuasheng</strain>
        <tissue evidence="2">Leaves</tissue>
    </source>
</reference>
<protein>
    <recommendedName>
        <fullName evidence="4">MADS-box domain-containing protein</fullName>
    </recommendedName>
</protein>